<dbReference type="SUPFAM" id="SSF54695">
    <property type="entry name" value="POZ domain"/>
    <property type="match status" value="1"/>
</dbReference>
<gene>
    <name evidence="3" type="ORF">Ocin01_20107</name>
</gene>
<reference evidence="3 4" key="1">
    <citation type="journal article" date="2016" name="Genome Biol. Evol.">
        <title>Gene Family Evolution Reflects Adaptation to Soil Environmental Stressors in the Genome of the Collembolan Orchesella cincta.</title>
        <authorList>
            <person name="Faddeeva-Vakhrusheva A."/>
            <person name="Derks M.F."/>
            <person name="Anvar S.Y."/>
            <person name="Agamennone V."/>
            <person name="Suring W."/>
            <person name="Smit S."/>
            <person name="van Straalen N.M."/>
            <person name="Roelofs D."/>
        </authorList>
    </citation>
    <scope>NUCLEOTIDE SEQUENCE [LARGE SCALE GENOMIC DNA]</scope>
    <source>
        <tissue evidence="3">Mixed pool</tissue>
    </source>
</reference>
<comment type="caution">
    <text evidence="3">The sequence shown here is derived from an EMBL/GenBank/DDBJ whole genome shotgun (WGS) entry which is preliminary data.</text>
</comment>
<dbReference type="Proteomes" id="UP000094527">
    <property type="component" value="Unassembled WGS sequence"/>
</dbReference>
<dbReference type="EMBL" id="LJIJ01008186">
    <property type="protein sequence ID" value="ODM86575.1"/>
    <property type="molecule type" value="Genomic_DNA"/>
</dbReference>
<dbReference type="AlphaFoldDB" id="A0A1D2M0T4"/>
<dbReference type="InterPro" id="IPR000210">
    <property type="entry name" value="BTB/POZ_dom"/>
</dbReference>
<proteinExistence type="predicted"/>
<feature type="region of interest" description="Disordered" evidence="1">
    <location>
        <begin position="1"/>
        <end position="32"/>
    </location>
</feature>
<evidence type="ECO:0000313" key="3">
    <source>
        <dbReference type="EMBL" id="ODM86575.1"/>
    </source>
</evidence>
<sequence length="617" mass="70724">MFLKSRKKLQQSLSSVTTSIRPRRKLTKRNDKNRVAQRRIFPTSGNPIFSSDIDEWTPAGILEMMVCLDCNNIPSPNRLFQCPRGHLYCYECGVKRFTKEEKGDIGSGNCNHEMEEGHSRTGSGSTRGIGYNLIHPNFKLAEEEVEELTKDEETGKAKCCPPNSKEQGGSAIPSHVQQHHVALLLRQVWLQRVTLWQGHCRPRDTLHEETRIICSGTKMDTGNEYAQDLTLYDEATSFFDPHGTSEYFCRLGFNYTDDLDIDDDFEEGLKVFITKLDEAIQSDQVRCSVRNTLFDVYLKVISASPVVDRSTAPSAKQRIVGSVHGRFFKHVVEELHLQRPLQLQLTINFDEPLNKSITTKAMTLISDPREKLWPKAFKFEFERIDDPWTIPSSQTSVRYTIEAKILASPFVKIFGGLGFIHQSEDGETAQMNKRFLEKRAHCDFTLVSGNGKDEVHCHKMFLAESSPFFERMLQGNMKEAKEKKCRLDGCTKQGLEALLKFFYYRGVEDALNSSIIAYELLDLGHIYDILRLEETMMGILLAKQSDWWDLELTVNLFLRTRNTELWKPLKNKAKEVLKMKSDELISDSNTLMNDLMSKDPKAAKELIQLFSQQDDLD</sequence>
<organism evidence="3 4">
    <name type="scientific">Orchesella cincta</name>
    <name type="common">Springtail</name>
    <name type="synonym">Podura cincta</name>
    <dbReference type="NCBI Taxonomy" id="48709"/>
    <lineage>
        <taxon>Eukaryota</taxon>
        <taxon>Metazoa</taxon>
        <taxon>Ecdysozoa</taxon>
        <taxon>Arthropoda</taxon>
        <taxon>Hexapoda</taxon>
        <taxon>Collembola</taxon>
        <taxon>Entomobryomorpha</taxon>
        <taxon>Entomobryoidea</taxon>
        <taxon>Orchesellidae</taxon>
        <taxon>Orchesellinae</taxon>
        <taxon>Orchesella</taxon>
    </lineage>
</organism>
<name>A0A1D2M0T4_ORCCI</name>
<dbReference type="Gene3D" id="3.30.710.10">
    <property type="entry name" value="Potassium Channel Kv1.1, Chain A"/>
    <property type="match status" value="1"/>
</dbReference>
<feature type="region of interest" description="Disordered" evidence="1">
    <location>
        <begin position="152"/>
        <end position="171"/>
    </location>
</feature>
<dbReference type="SMART" id="SM00225">
    <property type="entry name" value="BTB"/>
    <property type="match status" value="1"/>
</dbReference>
<evidence type="ECO:0000259" key="2">
    <source>
        <dbReference type="PROSITE" id="PS50097"/>
    </source>
</evidence>
<dbReference type="InterPro" id="IPR011333">
    <property type="entry name" value="SKP1/BTB/POZ_sf"/>
</dbReference>
<feature type="domain" description="BTB" evidence="2">
    <location>
        <begin position="442"/>
        <end position="503"/>
    </location>
</feature>
<dbReference type="Pfam" id="PF00651">
    <property type="entry name" value="BTB"/>
    <property type="match status" value="1"/>
</dbReference>
<keyword evidence="4" id="KW-1185">Reference proteome</keyword>
<accession>A0A1D2M0T4</accession>
<dbReference type="PANTHER" id="PTHR24413">
    <property type="entry name" value="SPECKLE-TYPE POZ PROTEIN"/>
    <property type="match status" value="1"/>
</dbReference>
<dbReference type="CDD" id="cd18186">
    <property type="entry name" value="BTB_POZ_ZBTB_KLHL-like"/>
    <property type="match status" value="1"/>
</dbReference>
<dbReference type="OrthoDB" id="6412905at2759"/>
<protein>
    <submittedName>
        <fullName evidence="3">Kelch-like protein 9</fullName>
    </submittedName>
</protein>
<dbReference type="PROSITE" id="PS50097">
    <property type="entry name" value="BTB"/>
    <property type="match status" value="1"/>
</dbReference>
<dbReference type="STRING" id="48709.A0A1D2M0T4"/>
<evidence type="ECO:0000256" key="1">
    <source>
        <dbReference type="SAM" id="MobiDB-lite"/>
    </source>
</evidence>
<evidence type="ECO:0000313" key="4">
    <source>
        <dbReference type="Proteomes" id="UP000094527"/>
    </source>
</evidence>